<keyword evidence="2 6" id="KW-0819">tRNA processing</keyword>
<dbReference type="EMBL" id="AIMB01000001">
    <property type="protein sequence ID" value="EJF91730.1"/>
    <property type="molecule type" value="Genomic_DNA"/>
</dbReference>
<dbReference type="NCBIfam" id="TIGR02432">
    <property type="entry name" value="lysidine_TilS_N"/>
    <property type="match status" value="1"/>
</dbReference>
<dbReference type="GO" id="GO:0005737">
    <property type="term" value="C:cytoplasm"/>
    <property type="evidence" value="ECO:0007669"/>
    <property type="project" value="UniProtKB-SubCell"/>
</dbReference>
<sequence length="448" mass="51406">MSVDLSEKIFQKSDFNDCQTVIVAISGGSDSTALLFLLRDFLAKWDQAPKILAVTVDHRLRPESALEAEQVASLCQKIGIEHQTVCWVDGRGQSGLSHQARIARYGLLVSQAEKSNADMILTGHTLNDQAETYQMRLYRGKGRGLACMPRESLLMRKIRLIRPLLNIKREELRHYLLTKKQDWIDDPTNENPHYERVRIRQSLSEQDIDRIALEIKTAAKERLKQSLSAAHLIRNLDLSMQHALCILKEPSFSIVNDKDYPFVIGVIASIMGGALFLPTISQIHYIKTQMQKHHDTPYRFTLLGCIIEKTKNTLRFWREARHQSASIVPVGLCRVWDSRFRIDNHDDRPLRAATPSYCDIHSVAERQGIKKSEIHFLSLLSSLALYSHSDIEIPVLTGGFTRLKNITCERFMHPFGWLISSYDFPLFEVLHPIFERYLPSYTPEVQKT</sequence>
<comment type="caution">
    <text evidence="8">The sequence shown here is derived from an EMBL/GenBank/DDBJ whole genome shotgun (WGS) entry which is preliminary data.</text>
</comment>
<dbReference type="AlphaFoldDB" id="J1K3L3"/>
<dbReference type="Gene3D" id="3.40.50.620">
    <property type="entry name" value="HUPs"/>
    <property type="match status" value="1"/>
</dbReference>
<gene>
    <name evidence="6" type="primary">tilS</name>
    <name evidence="8" type="ORF">ME5_00109</name>
</gene>
<dbReference type="GO" id="GO:0006400">
    <property type="term" value="P:tRNA modification"/>
    <property type="evidence" value="ECO:0007669"/>
    <property type="project" value="UniProtKB-UniRule"/>
</dbReference>
<dbReference type="eggNOG" id="COG0037">
    <property type="taxonomic scope" value="Bacteria"/>
</dbReference>
<evidence type="ECO:0000259" key="7">
    <source>
        <dbReference type="Pfam" id="PF01171"/>
    </source>
</evidence>
<feature type="binding site" evidence="6">
    <location>
        <begin position="26"/>
        <end position="31"/>
    </location>
    <ligand>
        <name>ATP</name>
        <dbReference type="ChEBI" id="CHEBI:30616"/>
    </ligand>
</feature>
<keyword evidence="4 6" id="KW-0067">ATP-binding</keyword>
<dbReference type="Pfam" id="PF01171">
    <property type="entry name" value="ATP_bind_3"/>
    <property type="match status" value="1"/>
</dbReference>
<evidence type="ECO:0000313" key="9">
    <source>
        <dbReference type="Proteomes" id="UP000008952"/>
    </source>
</evidence>
<dbReference type="InterPro" id="IPR012795">
    <property type="entry name" value="tRNA_Ile_lys_synt_N"/>
</dbReference>
<name>J1K3L3_9HYPH</name>
<dbReference type="PANTHER" id="PTHR43033">
    <property type="entry name" value="TRNA(ILE)-LYSIDINE SYNTHASE-RELATED"/>
    <property type="match status" value="1"/>
</dbReference>
<keyword evidence="1 6" id="KW-0436">Ligase</keyword>
<dbReference type="OrthoDB" id="9807403at2"/>
<dbReference type="RefSeq" id="WP_008037418.1">
    <property type="nucleotide sequence ID" value="NZ_JH725147.1"/>
</dbReference>
<dbReference type="HAMAP" id="MF_01161">
    <property type="entry name" value="tRNA_Ile_lys_synt"/>
    <property type="match status" value="1"/>
</dbReference>
<evidence type="ECO:0000256" key="1">
    <source>
        <dbReference type="ARBA" id="ARBA00022598"/>
    </source>
</evidence>
<evidence type="ECO:0000256" key="3">
    <source>
        <dbReference type="ARBA" id="ARBA00022741"/>
    </source>
</evidence>
<evidence type="ECO:0000256" key="2">
    <source>
        <dbReference type="ARBA" id="ARBA00022694"/>
    </source>
</evidence>
<protein>
    <recommendedName>
        <fullName evidence="6">tRNA(Ile)-lysidine synthase</fullName>
        <ecNumber evidence="6">6.3.4.19</ecNumber>
    </recommendedName>
    <alternativeName>
        <fullName evidence="6">tRNA(Ile)-2-lysyl-cytidine synthase</fullName>
    </alternativeName>
    <alternativeName>
        <fullName evidence="6">tRNA(Ile)-lysidine synthetase</fullName>
    </alternativeName>
</protein>
<dbReference type="STRING" id="1094558.ME5_00109"/>
<comment type="function">
    <text evidence="6">Ligates lysine onto the cytidine present at position 34 of the AUA codon-specific tRNA(Ile) that contains the anticodon CAU, in an ATP-dependent manner. Cytidine is converted to lysidine, thus changing the amino acid specificity of the tRNA from methionine to isoleucine.</text>
</comment>
<comment type="similarity">
    <text evidence="6">Belongs to the tRNA(Ile)-lysidine synthase family.</text>
</comment>
<evidence type="ECO:0000313" key="8">
    <source>
        <dbReference type="EMBL" id="EJF91730.1"/>
    </source>
</evidence>
<dbReference type="InterPro" id="IPR012094">
    <property type="entry name" value="tRNA_Ile_lys_synt"/>
</dbReference>
<dbReference type="Proteomes" id="UP000008952">
    <property type="component" value="Unassembled WGS sequence"/>
</dbReference>
<evidence type="ECO:0000256" key="6">
    <source>
        <dbReference type="HAMAP-Rule" id="MF_01161"/>
    </source>
</evidence>
<comment type="subcellular location">
    <subcellularLocation>
        <location evidence="6">Cytoplasm</location>
    </subcellularLocation>
</comment>
<dbReference type="GO" id="GO:0005524">
    <property type="term" value="F:ATP binding"/>
    <property type="evidence" value="ECO:0007669"/>
    <property type="project" value="UniProtKB-UniRule"/>
</dbReference>
<reference evidence="8 9" key="1">
    <citation type="submission" date="2012-03" db="EMBL/GenBank/DDBJ databases">
        <title>The Genome Sequence of Bartonella tamiae Th239.</title>
        <authorList>
            <consortium name="The Broad Institute Genome Sequencing Platform"/>
            <consortium name="The Broad Institute Genome Sequencing Center for Infectious Disease"/>
            <person name="Feldgarden M."/>
            <person name="Kirby J."/>
            <person name="Kosoy M."/>
            <person name="Birtles R."/>
            <person name="Probert W.S."/>
            <person name="Chiaraviglio L."/>
            <person name="Young S.K."/>
            <person name="Zeng Q."/>
            <person name="Gargeya S."/>
            <person name="Fitzgerald M."/>
            <person name="Haas B."/>
            <person name="Abouelleil A."/>
            <person name="Alvarado L."/>
            <person name="Arachchi H.M."/>
            <person name="Berlin A."/>
            <person name="Chapman S.B."/>
            <person name="Gearin G."/>
            <person name="Goldberg J."/>
            <person name="Griggs A."/>
            <person name="Gujja S."/>
            <person name="Hansen M."/>
            <person name="Heiman D."/>
            <person name="Howarth C."/>
            <person name="Larimer J."/>
            <person name="Lui A."/>
            <person name="MacDonald P.J.P."/>
            <person name="McCowen C."/>
            <person name="Montmayeur A."/>
            <person name="Murphy C."/>
            <person name="Neiman D."/>
            <person name="Pearson M."/>
            <person name="Priest M."/>
            <person name="Roberts A."/>
            <person name="Saif S."/>
            <person name="Shea T."/>
            <person name="Sisk P."/>
            <person name="Stolte C."/>
            <person name="Sykes S."/>
            <person name="Wortman J."/>
            <person name="Nusbaum C."/>
            <person name="Birren B."/>
        </authorList>
    </citation>
    <scope>NUCLEOTIDE SEQUENCE [LARGE SCALE GENOMIC DNA]</scope>
    <source>
        <strain evidence="8 9">Th239</strain>
    </source>
</reference>
<keyword evidence="3 6" id="KW-0547">Nucleotide-binding</keyword>
<dbReference type="HOGENOM" id="CLU_018869_3_3_5"/>
<keyword evidence="6" id="KW-0963">Cytoplasm</keyword>
<dbReference type="InterPro" id="IPR014729">
    <property type="entry name" value="Rossmann-like_a/b/a_fold"/>
</dbReference>
<evidence type="ECO:0000256" key="4">
    <source>
        <dbReference type="ARBA" id="ARBA00022840"/>
    </source>
</evidence>
<dbReference type="GO" id="GO:0032267">
    <property type="term" value="F:tRNA(Ile)-lysidine synthase activity"/>
    <property type="evidence" value="ECO:0007669"/>
    <property type="project" value="UniProtKB-EC"/>
</dbReference>
<feature type="domain" description="tRNA(Ile)-lysidine/2-thiocytidine synthase N-terminal" evidence="7">
    <location>
        <begin position="21"/>
        <end position="201"/>
    </location>
</feature>
<dbReference type="SUPFAM" id="SSF52402">
    <property type="entry name" value="Adenine nucleotide alpha hydrolases-like"/>
    <property type="match status" value="1"/>
</dbReference>
<comment type="domain">
    <text evidence="6">The N-terminal region contains the highly conserved SGGXDS motif, predicted to be a P-loop motif involved in ATP binding.</text>
</comment>
<dbReference type="CDD" id="cd01992">
    <property type="entry name" value="TilS_N"/>
    <property type="match status" value="1"/>
</dbReference>
<dbReference type="InterPro" id="IPR011063">
    <property type="entry name" value="TilS/TtcA_N"/>
</dbReference>
<dbReference type="PATRIC" id="fig|1094558.3.peg.116"/>
<organism evidence="8 9">
    <name type="scientific">Bartonella tamiae Th239</name>
    <dbReference type="NCBI Taxonomy" id="1094558"/>
    <lineage>
        <taxon>Bacteria</taxon>
        <taxon>Pseudomonadati</taxon>
        <taxon>Pseudomonadota</taxon>
        <taxon>Alphaproteobacteria</taxon>
        <taxon>Hyphomicrobiales</taxon>
        <taxon>Bartonellaceae</taxon>
        <taxon>Bartonella</taxon>
    </lineage>
</organism>
<comment type="catalytic activity">
    <reaction evidence="5 6">
        <text>cytidine(34) in tRNA(Ile2) + L-lysine + ATP = lysidine(34) in tRNA(Ile2) + AMP + diphosphate + H(+)</text>
        <dbReference type="Rhea" id="RHEA:43744"/>
        <dbReference type="Rhea" id="RHEA-COMP:10625"/>
        <dbReference type="Rhea" id="RHEA-COMP:10670"/>
        <dbReference type="ChEBI" id="CHEBI:15378"/>
        <dbReference type="ChEBI" id="CHEBI:30616"/>
        <dbReference type="ChEBI" id="CHEBI:32551"/>
        <dbReference type="ChEBI" id="CHEBI:33019"/>
        <dbReference type="ChEBI" id="CHEBI:82748"/>
        <dbReference type="ChEBI" id="CHEBI:83665"/>
        <dbReference type="ChEBI" id="CHEBI:456215"/>
        <dbReference type="EC" id="6.3.4.19"/>
    </reaction>
</comment>
<dbReference type="PANTHER" id="PTHR43033:SF1">
    <property type="entry name" value="TRNA(ILE)-LYSIDINE SYNTHASE-RELATED"/>
    <property type="match status" value="1"/>
</dbReference>
<keyword evidence="9" id="KW-1185">Reference proteome</keyword>
<evidence type="ECO:0000256" key="5">
    <source>
        <dbReference type="ARBA" id="ARBA00048539"/>
    </source>
</evidence>
<proteinExistence type="inferred from homology"/>
<accession>J1K3L3</accession>
<dbReference type="EC" id="6.3.4.19" evidence="6"/>